<dbReference type="RefSeq" id="WP_284387983.1">
    <property type="nucleotide sequence ID" value="NZ_BSNG01000001.1"/>
</dbReference>
<evidence type="ECO:0000259" key="5">
    <source>
        <dbReference type="PROSITE" id="PS50893"/>
    </source>
</evidence>
<dbReference type="InterPro" id="IPR050093">
    <property type="entry name" value="ABC_SmlMolc_Importer"/>
</dbReference>
<dbReference type="GO" id="GO:0005524">
    <property type="term" value="F:ATP binding"/>
    <property type="evidence" value="ECO:0007669"/>
    <property type="project" value="UniProtKB-KW"/>
</dbReference>
<dbReference type="Pfam" id="PF00005">
    <property type="entry name" value="ABC_tran"/>
    <property type="match status" value="1"/>
</dbReference>
<dbReference type="SUPFAM" id="SSF50331">
    <property type="entry name" value="MOP-like"/>
    <property type="match status" value="1"/>
</dbReference>
<feature type="domain" description="ABC transporter" evidence="5">
    <location>
        <begin position="4"/>
        <end position="238"/>
    </location>
</feature>
<keyword evidence="4 6" id="KW-0067">ATP-binding</keyword>
<reference evidence="6" key="1">
    <citation type="journal article" date="2014" name="Int. J. Syst. Evol. Microbiol.">
        <title>Complete genome of a new Firmicutes species belonging to the dominant human colonic microbiota ('Ruminococcus bicirculans') reveals two chromosomes and a selective capacity to utilize plant glucans.</title>
        <authorList>
            <consortium name="NISC Comparative Sequencing Program"/>
            <person name="Wegmann U."/>
            <person name="Louis P."/>
            <person name="Goesmann A."/>
            <person name="Henrissat B."/>
            <person name="Duncan S.H."/>
            <person name="Flint H.J."/>
        </authorList>
    </citation>
    <scope>NUCLEOTIDE SEQUENCE</scope>
    <source>
        <strain evidence="6">NBRC 103855</strain>
    </source>
</reference>
<protein>
    <submittedName>
        <fullName evidence="6">ABC transporter ATP-binding protein</fullName>
    </submittedName>
</protein>
<dbReference type="Proteomes" id="UP001161406">
    <property type="component" value="Unassembled WGS sequence"/>
</dbReference>
<evidence type="ECO:0000313" key="7">
    <source>
        <dbReference type="Proteomes" id="UP001161406"/>
    </source>
</evidence>
<dbReference type="Pfam" id="PF08402">
    <property type="entry name" value="TOBE_2"/>
    <property type="match status" value="1"/>
</dbReference>
<gene>
    <name evidence="6" type="ORF">GCM10007913_07190</name>
</gene>
<keyword evidence="7" id="KW-1185">Reference proteome</keyword>
<dbReference type="SUPFAM" id="SSF52540">
    <property type="entry name" value="P-loop containing nucleoside triphosphate hydrolases"/>
    <property type="match status" value="1"/>
</dbReference>
<dbReference type="Gene3D" id="3.40.50.300">
    <property type="entry name" value="P-loop containing nucleotide triphosphate hydrolases"/>
    <property type="match status" value="1"/>
</dbReference>
<sequence>MTIITLDAVSKQFGSNFAVRDVSVTLPKGSFTALLGPSGCGKTTLLRLIAGFEQPTSGTIQFDTRLMAGPTLSVAPEKRDLGIVFQSYALWPHMDVAANVAYPLRARGIGRAEIEQRVARALDMVSLAGFEQRSVDALSGGQRQRVALARCLVTGTDIILLDEPLANLDVHLRAAMLDIFADIHRRTGATIVFVTHDQSEALALADRIVMLDHGQVQQTGTPQQLYAEPANATVAGFIGRGSILAAQAATDGTLLAGRPINARGTGKGPVQVLVRPEAVRLGDTGIAGQVARCRYTGASYETVLTLASGETLMLDTPNRLDIGAAIHLTINDAWIIPG</sequence>
<dbReference type="EMBL" id="BSNG01000001">
    <property type="protein sequence ID" value="GLQ08787.1"/>
    <property type="molecule type" value="Genomic_DNA"/>
</dbReference>
<dbReference type="InterPro" id="IPR008995">
    <property type="entry name" value="Mo/tungstate-bd_C_term_dom"/>
</dbReference>
<dbReference type="InterPro" id="IPR013611">
    <property type="entry name" value="Transp-assoc_OB_typ2"/>
</dbReference>
<dbReference type="InterPro" id="IPR017871">
    <property type="entry name" value="ABC_transporter-like_CS"/>
</dbReference>
<dbReference type="PANTHER" id="PTHR42781">
    <property type="entry name" value="SPERMIDINE/PUTRESCINE IMPORT ATP-BINDING PROTEIN POTA"/>
    <property type="match status" value="1"/>
</dbReference>
<evidence type="ECO:0000256" key="3">
    <source>
        <dbReference type="ARBA" id="ARBA00022741"/>
    </source>
</evidence>
<dbReference type="SMART" id="SM00382">
    <property type="entry name" value="AAA"/>
    <property type="match status" value="1"/>
</dbReference>
<evidence type="ECO:0000256" key="1">
    <source>
        <dbReference type="ARBA" id="ARBA00005417"/>
    </source>
</evidence>
<dbReference type="InterPro" id="IPR003439">
    <property type="entry name" value="ABC_transporter-like_ATP-bd"/>
</dbReference>
<reference evidence="6" key="2">
    <citation type="submission" date="2023-01" db="EMBL/GenBank/DDBJ databases">
        <title>Draft genome sequence of Devosia yakushimensis strain NBRC 103855.</title>
        <authorList>
            <person name="Sun Q."/>
            <person name="Mori K."/>
        </authorList>
    </citation>
    <scope>NUCLEOTIDE SEQUENCE</scope>
    <source>
        <strain evidence="6">NBRC 103855</strain>
    </source>
</reference>
<dbReference type="PROSITE" id="PS50893">
    <property type="entry name" value="ABC_TRANSPORTER_2"/>
    <property type="match status" value="1"/>
</dbReference>
<evidence type="ECO:0000256" key="4">
    <source>
        <dbReference type="ARBA" id="ARBA00022840"/>
    </source>
</evidence>
<evidence type="ECO:0000313" key="6">
    <source>
        <dbReference type="EMBL" id="GLQ08787.1"/>
    </source>
</evidence>
<proteinExistence type="inferred from homology"/>
<comment type="caution">
    <text evidence="6">The sequence shown here is derived from an EMBL/GenBank/DDBJ whole genome shotgun (WGS) entry which is preliminary data.</text>
</comment>
<organism evidence="6 7">
    <name type="scientific">Devosia yakushimensis</name>
    <dbReference type="NCBI Taxonomy" id="470028"/>
    <lineage>
        <taxon>Bacteria</taxon>
        <taxon>Pseudomonadati</taxon>
        <taxon>Pseudomonadota</taxon>
        <taxon>Alphaproteobacteria</taxon>
        <taxon>Hyphomicrobiales</taxon>
        <taxon>Devosiaceae</taxon>
        <taxon>Devosia</taxon>
    </lineage>
</organism>
<comment type="similarity">
    <text evidence="1">Belongs to the ABC transporter superfamily.</text>
</comment>
<accession>A0ABQ5UBU6</accession>
<name>A0ABQ5UBU6_9HYPH</name>
<keyword evidence="2" id="KW-0813">Transport</keyword>
<dbReference type="PANTHER" id="PTHR42781:SF4">
    <property type="entry name" value="SPERMIDINE_PUTRESCINE IMPORT ATP-BINDING PROTEIN POTA"/>
    <property type="match status" value="1"/>
</dbReference>
<dbReference type="InterPro" id="IPR003593">
    <property type="entry name" value="AAA+_ATPase"/>
</dbReference>
<dbReference type="InterPro" id="IPR027417">
    <property type="entry name" value="P-loop_NTPase"/>
</dbReference>
<keyword evidence="3" id="KW-0547">Nucleotide-binding</keyword>
<dbReference type="PROSITE" id="PS00211">
    <property type="entry name" value="ABC_TRANSPORTER_1"/>
    <property type="match status" value="1"/>
</dbReference>
<evidence type="ECO:0000256" key="2">
    <source>
        <dbReference type="ARBA" id="ARBA00022448"/>
    </source>
</evidence>